<dbReference type="InParanoid" id="A0A0C3DML5"/>
<dbReference type="HOGENOM" id="CLU_030984_0_0_1"/>
<keyword evidence="3" id="KW-1185">Reference proteome</keyword>
<protein>
    <submittedName>
        <fullName evidence="2">Uncharacterized protein</fullName>
    </submittedName>
</protein>
<dbReference type="STRING" id="1036808.A0A0C3DML5"/>
<evidence type="ECO:0000256" key="1">
    <source>
        <dbReference type="SAM" id="MobiDB-lite"/>
    </source>
</evidence>
<dbReference type="AlphaFoldDB" id="A0A0C3DML5"/>
<feature type="compositionally biased region" description="Basic and acidic residues" evidence="1">
    <location>
        <begin position="1"/>
        <end position="10"/>
    </location>
</feature>
<sequence length="447" mass="50494">MSFSDSDTHTSNDSSDPTEPGDDPTTGVAGENTPDKLTKEEIEILQANLVEWKALKGDRRKPVQRRVRDLIRQLPSNEYIIGDDWKLKLKHIKTWLYNHGRTRSQNHILKWGQRWTEQKGIWSGSQAMIGEYQKMVGRLMKKVTPEEMEEAEHIAREWNDTQPPPEVQAEAAEKKGWQFTREHDFNDDLRPGTAFPDWEGIEDKWSRYASDVFRAGEVGDGEDADDEGEDADPRPQMKVKKGKKKTQVTLPALDNGIPQLPTILDLHVPDKQDILRAFVTCHYHRNFQFAPPATNTSEIGLTCGKAKASMPWTSIAEDPQDYIKDKYLPDGVGLKEPSKLSGTQVTQTLEFWRGRQQMNPKDVFMFRRWKDGEGVLQKPVGDDGSGTGMASEKQKRQDHTTMVEGNQNESGTNNLRGIPDQRKDLRSGENAIAGKGMAPVGGPKPRP</sequence>
<feature type="region of interest" description="Disordered" evidence="1">
    <location>
        <begin position="375"/>
        <end position="447"/>
    </location>
</feature>
<feature type="compositionally biased region" description="Acidic residues" evidence="1">
    <location>
        <begin position="219"/>
        <end position="230"/>
    </location>
</feature>
<dbReference type="OrthoDB" id="2675357at2759"/>
<feature type="compositionally biased region" description="Polar residues" evidence="1">
    <location>
        <begin position="403"/>
        <end position="415"/>
    </location>
</feature>
<accession>A0A0C3DML5</accession>
<reference evidence="2 3" key="1">
    <citation type="submission" date="2014-04" db="EMBL/GenBank/DDBJ databases">
        <authorList>
            <consortium name="DOE Joint Genome Institute"/>
            <person name="Kuo A."/>
            <person name="Kohler A."/>
            <person name="Nagy L.G."/>
            <person name="Floudas D."/>
            <person name="Copeland A."/>
            <person name="Barry K.W."/>
            <person name="Cichocki N."/>
            <person name="Veneault-Fourrey C."/>
            <person name="LaButti K."/>
            <person name="Lindquist E.A."/>
            <person name="Lipzen A."/>
            <person name="Lundell T."/>
            <person name="Morin E."/>
            <person name="Murat C."/>
            <person name="Sun H."/>
            <person name="Tunlid A."/>
            <person name="Henrissat B."/>
            <person name="Grigoriev I.V."/>
            <person name="Hibbett D.S."/>
            <person name="Martin F."/>
            <person name="Nordberg H.P."/>
            <person name="Cantor M.N."/>
            <person name="Hua S.X."/>
        </authorList>
    </citation>
    <scope>NUCLEOTIDE SEQUENCE [LARGE SCALE GENOMIC DNA]</scope>
    <source>
        <strain evidence="2 3">Foug A</strain>
    </source>
</reference>
<evidence type="ECO:0000313" key="2">
    <source>
        <dbReference type="EMBL" id="KIM61900.1"/>
    </source>
</evidence>
<dbReference type="EMBL" id="KN822046">
    <property type="protein sequence ID" value="KIM61900.1"/>
    <property type="molecule type" value="Genomic_DNA"/>
</dbReference>
<gene>
    <name evidence="2" type="ORF">SCLCIDRAFT_25376</name>
</gene>
<dbReference type="Proteomes" id="UP000053989">
    <property type="component" value="Unassembled WGS sequence"/>
</dbReference>
<evidence type="ECO:0000313" key="3">
    <source>
        <dbReference type="Proteomes" id="UP000053989"/>
    </source>
</evidence>
<proteinExistence type="predicted"/>
<feature type="compositionally biased region" description="Basic and acidic residues" evidence="1">
    <location>
        <begin position="392"/>
        <end position="401"/>
    </location>
</feature>
<name>A0A0C3DML5_9AGAM</name>
<organism evidence="2 3">
    <name type="scientific">Scleroderma citrinum Foug A</name>
    <dbReference type="NCBI Taxonomy" id="1036808"/>
    <lineage>
        <taxon>Eukaryota</taxon>
        <taxon>Fungi</taxon>
        <taxon>Dikarya</taxon>
        <taxon>Basidiomycota</taxon>
        <taxon>Agaricomycotina</taxon>
        <taxon>Agaricomycetes</taxon>
        <taxon>Agaricomycetidae</taxon>
        <taxon>Boletales</taxon>
        <taxon>Sclerodermatineae</taxon>
        <taxon>Sclerodermataceae</taxon>
        <taxon>Scleroderma</taxon>
    </lineage>
</organism>
<reference evidence="3" key="2">
    <citation type="submission" date="2015-01" db="EMBL/GenBank/DDBJ databases">
        <title>Evolutionary Origins and Diversification of the Mycorrhizal Mutualists.</title>
        <authorList>
            <consortium name="DOE Joint Genome Institute"/>
            <consortium name="Mycorrhizal Genomics Consortium"/>
            <person name="Kohler A."/>
            <person name="Kuo A."/>
            <person name="Nagy L.G."/>
            <person name="Floudas D."/>
            <person name="Copeland A."/>
            <person name="Barry K.W."/>
            <person name="Cichocki N."/>
            <person name="Veneault-Fourrey C."/>
            <person name="LaButti K."/>
            <person name="Lindquist E.A."/>
            <person name="Lipzen A."/>
            <person name="Lundell T."/>
            <person name="Morin E."/>
            <person name="Murat C."/>
            <person name="Riley R."/>
            <person name="Ohm R."/>
            <person name="Sun H."/>
            <person name="Tunlid A."/>
            <person name="Henrissat B."/>
            <person name="Grigoriev I.V."/>
            <person name="Hibbett D.S."/>
            <person name="Martin F."/>
        </authorList>
    </citation>
    <scope>NUCLEOTIDE SEQUENCE [LARGE SCALE GENOMIC DNA]</scope>
    <source>
        <strain evidence="3">Foug A</strain>
    </source>
</reference>
<feature type="region of interest" description="Disordered" evidence="1">
    <location>
        <begin position="216"/>
        <end position="245"/>
    </location>
</feature>
<feature type="region of interest" description="Disordered" evidence="1">
    <location>
        <begin position="1"/>
        <end position="38"/>
    </location>
</feature>